<dbReference type="RefSeq" id="WP_307338392.1">
    <property type="nucleotide sequence ID" value="NZ_JAUSUD010000003.1"/>
</dbReference>
<comment type="caution">
    <text evidence="2">The sequence shown here is derived from an EMBL/GenBank/DDBJ whole genome shotgun (WGS) entry which is preliminary data.</text>
</comment>
<keyword evidence="2" id="KW-0413">Isomerase</keyword>
<protein>
    <submittedName>
        <fullName evidence="2">Isopentenyldiphosphate isomerase</fullName>
    </submittedName>
</protein>
<dbReference type="Gene3D" id="3.90.79.10">
    <property type="entry name" value="Nucleoside Triphosphate Pyrophosphohydrolase"/>
    <property type="match status" value="1"/>
</dbReference>
<proteinExistence type="predicted"/>
<dbReference type="PANTHER" id="PTHR10885">
    <property type="entry name" value="ISOPENTENYL-DIPHOSPHATE DELTA-ISOMERASE"/>
    <property type="match status" value="1"/>
</dbReference>
<dbReference type="PANTHER" id="PTHR10885:SF0">
    <property type="entry name" value="ISOPENTENYL-DIPHOSPHATE DELTA-ISOMERASE"/>
    <property type="match status" value="1"/>
</dbReference>
<organism evidence="2 3">
    <name type="scientific">Metabacillus malikii</name>
    <dbReference type="NCBI Taxonomy" id="1504265"/>
    <lineage>
        <taxon>Bacteria</taxon>
        <taxon>Bacillati</taxon>
        <taxon>Bacillota</taxon>
        <taxon>Bacilli</taxon>
        <taxon>Bacillales</taxon>
        <taxon>Bacillaceae</taxon>
        <taxon>Metabacillus</taxon>
    </lineage>
</organism>
<accession>A0ABT9ZCE0</accession>
<dbReference type="InterPro" id="IPR000086">
    <property type="entry name" value="NUDIX_hydrolase_dom"/>
</dbReference>
<feature type="domain" description="Nudix hydrolase" evidence="1">
    <location>
        <begin position="29"/>
        <end position="169"/>
    </location>
</feature>
<keyword evidence="3" id="KW-1185">Reference proteome</keyword>
<dbReference type="InterPro" id="IPR015797">
    <property type="entry name" value="NUDIX_hydrolase-like_dom_sf"/>
</dbReference>
<dbReference type="Pfam" id="PF00293">
    <property type="entry name" value="NUDIX"/>
    <property type="match status" value="1"/>
</dbReference>
<evidence type="ECO:0000313" key="3">
    <source>
        <dbReference type="Proteomes" id="UP001234495"/>
    </source>
</evidence>
<dbReference type="GO" id="GO:0016853">
    <property type="term" value="F:isomerase activity"/>
    <property type="evidence" value="ECO:0007669"/>
    <property type="project" value="UniProtKB-KW"/>
</dbReference>
<evidence type="ECO:0000313" key="2">
    <source>
        <dbReference type="EMBL" id="MDQ0229921.1"/>
    </source>
</evidence>
<dbReference type="CDD" id="cd04692">
    <property type="entry name" value="NUDIX_Hydrolase"/>
    <property type="match status" value="1"/>
</dbReference>
<dbReference type="EMBL" id="JAUSUD010000003">
    <property type="protein sequence ID" value="MDQ0229921.1"/>
    <property type="molecule type" value="Genomic_DNA"/>
</dbReference>
<dbReference type="Proteomes" id="UP001234495">
    <property type="component" value="Unassembled WGS sequence"/>
</dbReference>
<dbReference type="PROSITE" id="PS51462">
    <property type="entry name" value="NUDIX"/>
    <property type="match status" value="1"/>
</dbReference>
<name>A0ABT9ZCE0_9BACI</name>
<reference evidence="2 3" key="1">
    <citation type="submission" date="2023-07" db="EMBL/GenBank/DDBJ databases">
        <title>Genomic Encyclopedia of Type Strains, Phase IV (KMG-IV): sequencing the most valuable type-strain genomes for metagenomic binning, comparative biology and taxonomic classification.</title>
        <authorList>
            <person name="Goeker M."/>
        </authorList>
    </citation>
    <scope>NUCLEOTIDE SEQUENCE [LARGE SCALE GENOMIC DNA]</scope>
    <source>
        <strain evidence="2 3">DSM 29005</strain>
    </source>
</reference>
<dbReference type="SUPFAM" id="SSF55811">
    <property type="entry name" value="Nudix"/>
    <property type="match status" value="1"/>
</dbReference>
<evidence type="ECO:0000259" key="1">
    <source>
        <dbReference type="PROSITE" id="PS51462"/>
    </source>
</evidence>
<gene>
    <name evidence="2" type="ORF">J2S19_001173</name>
</gene>
<sequence>MEKELLKIYNEDSQQIGVATRDEVHNVGHWHEVFHCWFVQQERNRHYLYLQLRSHHKKDYPNLFDITAAGHLLASETVEDGVREIKEELGIDLNFRDLISLGMLKYSVANEHLIDNELANVFLYKCNLELDQFILQKEEVSGIVKVDLFAFQQLWLGERDTVNIHGFYQDEVGTKVLIESDVGRDQFVPHQASFYQQVISRIVRKSKQR</sequence>